<dbReference type="RefSeq" id="WP_226588332.1">
    <property type="nucleotide sequence ID" value="NZ_BLAY01000133.1"/>
</dbReference>
<reference evidence="2" key="1">
    <citation type="submission" date="2019-10" db="EMBL/GenBank/DDBJ databases">
        <title>Draft genome sequece of Microseira wollei NIES-4236.</title>
        <authorList>
            <person name="Yamaguchi H."/>
            <person name="Suzuki S."/>
            <person name="Kawachi M."/>
        </authorList>
    </citation>
    <scope>NUCLEOTIDE SEQUENCE</scope>
    <source>
        <strain evidence="2">NIES-4236</strain>
    </source>
</reference>
<comment type="caution">
    <text evidence="2">The sequence shown here is derived from an EMBL/GenBank/DDBJ whole genome shotgun (WGS) entry which is preliminary data.</text>
</comment>
<evidence type="ECO:0000313" key="3">
    <source>
        <dbReference type="Proteomes" id="UP001050975"/>
    </source>
</evidence>
<evidence type="ECO:0000256" key="1">
    <source>
        <dbReference type="SAM" id="Phobius"/>
    </source>
</evidence>
<organism evidence="2 3">
    <name type="scientific">Microseira wollei NIES-4236</name>
    <dbReference type="NCBI Taxonomy" id="2530354"/>
    <lineage>
        <taxon>Bacteria</taxon>
        <taxon>Bacillati</taxon>
        <taxon>Cyanobacteriota</taxon>
        <taxon>Cyanophyceae</taxon>
        <taxon>Oscillatoriophycideae</taxon>
        <taxon>Aerosakkonematales</taxon>
        <taxon>Aerosakkonemataceae</taxon>
        <taxon>Microseira</taxon>
    </lineage>
</organism>
<feature type="transmembrane region" description="Helical" evidence="1">
    <location>
        <begin position="69"/>
        <end position="89"/>
    </location>
</feature>
<gene>
    <name evidence="2" type="ORF">MiSe_65680</name>
</gene>
<evidence type="ECO:0000313" key="2">
    <source>
        <dbReference type="EMBL" id="GET41754.1"/>
    </source>
</evidence>
<proteinExistence type="predicted"/>
<sequence length="97" mass="10492">MSILPNFFRSLLLTSIFSFATPILLVGGMLAGSCLVRYIPGLQIIGQSGAESIWQFLAIFGSGSPSEGILAIAFTFGLVGVLFDTYAFYRYQTLRGN</sequence>
<keyword evidence="3" id="KW-1185">Reference proteome</keyword>
<name>A0AAV3WLB7_9CYAN</name>
<keyword evidence="1" id="KW-0812">Transmembrane</keyword>
<accession>A0AAV3WLB7</accession>
<protein>
    <submittedName>
        <fullName evidence="2">Uncharacterized protein</fullName>
    </submittedName>
</protein>
<dbReference type="Proteomes" id="UP001050975">
    <property type="component" value="Unassembled WGS sequence"/>
</dbReference>
<feature type="transmembrane region" description="Helical" evidence="1">
    <location>
        <begin position="12"/>
        <end position="39"/>
    </location>
</feature>
<keyword evidence="1" id="KW-0472">Membrane</keyword>
<keyword evidence="1" id="KW-1133">Transmembrane helix</keyword>
<dbReference type="EMBL" id="BLAY01000133">
    <property type="protein sequence ID" value="GET41754.1"/>
    <property type="molecule type" value="Genomic_DNA"/>
</dbReference>
<dbReference type="AlphaFoldDB" id="A0AAV3WLB7"/>